<organism evidence="1 2">
    <name type="scientific">Galactobacter valiniphilus</name>
    <dbReference type="NCBI Taxonomy" id="2676122"/>
    <lineage>
        <taxon>Bacteria</taxon>
        <taxon>Bacillati</taxon>
        <taxon>Actinomycetota</taxon>
        <taxon>Actinomycetes</taxon>
        <taxon>Micrococcales</taxon>
        <taxon>Micrococcaceae</taxon>
        <taxon>Galactobacter</taxon>
    </lineage>
</organism>
<evidence type="ECO:0000313" key="1">
    <source>
        <dbReference type="EMBL" id="RII42953.1"/>
    </source>
</evidence>
<dbReference type="EMBL" id="QQXK01000006">
    <property type="protein sequence ID" value="RII42953.1"/>
    <property type="molecule type" value="Genomic_DNA"/>
</dbReference>
<gene>
    <name evidence="1" type="ORF">DWB68_03995</name>
</gene>
<keyword evidence="2" id="KW-1185">Reference proteome</keyword>
<dbReference type="Proteomes" id="UP000265419">
    <property type="component" value="Unassembled WGS sequence"/>
</dbReference>
<proteinExistence type="predicted"/>
<evidence type="ECO:0000313" key="2">
    <source>
        <dbReference type="Proteomes" id="UP000265419"/>
    </source>
</evidence>
<accession>A0A399JBK8</accession>
<comment type="caution">
    <text evidence="1">The sequence shown here is derived from an EMBL/GenBank/DDBJ whole genome shotgun (WGS) entry which is preliminary data.</text>
</comment>
<reference evidence="1 2" key="1">
    <citation type="submission" date="2018-07" db="EMBL/GenBank/DDBJ databases">
        <title>Arthrobacter sp. nov., isolated from raw cow's milk with high bacterial count.</title>
        <authorList>
            <person name="Hahne J."/>
            <person name="Isele D."/>
            <person name="Lipski A."/>
        </authorList>
    </citation>
    <scope>NUCLEOTIDE SEQUENCE [LARGE SCALE GENOMIC DNA]</scope>
    <source>
        <strain evidence="1 2">JZ R-35</strain>
    </source>
</reference>
<protein>
    <submittedName>
        <fullName evidence="1">Uncharacterized protein</fullName>
    </submittedName>
</protein>
<sequence>MTPAVGDAVLISQYGLSNVERRTPATITGETPSEWIVGSLRFSKADGTQLEAGEHMWRPPVDLLTSEGGAIGHLLENASQPA</sequence>
<name>A0A399JBK8_9MICC</name>
<dbReference type="AlphaFoldDB" id="A0A399JBK8"/>